<evidence type="ECO:0000313" key="4">
    <source>
        <dbReference type="Proteomes" id="UP001629058"/>
    </source>
</evidence>
<dbReference type="Gene3D" id="3.90.1150.10">
    <property type="entry name" value="Aspartate Aminotransferase, domain 1"/>
    <property type="match status" value="1"/>
</dbReference>
<evidence type="ECO:0000256" key="1">
    <source>
        <dbReference type="ARBA" id="ARBA00037999"/>
    </source>
</evidence>
<accession>A0ABW8Y7A7</accession>
<gene>
    <name evidence="3" type="ORF">ABS765_16945</name>
</gene>
<keyword evidence="4" id="KW-1185">Reference proteome</keyword>
<proteinExistence type="inferred from homology"/>
<dbReference type="Proteomes" id="UP001629058">
    <property type="component" value="Unassembled WGS sequence"/>
</dbReference>
<dbReference type="InterPro" id="IPR015424">
    <property type="entry name" value="PyrdxlP-dep_Trfase"/>
</dbReference>
<dbReference type="SUPFAM" id="SSF53383">
    <property type="entry name" value="PLP-dependent transferases"/>
    <property type="match status" value="1"/>
</dbReference>
<dbReference type="InterPro" id="IPR015422">
    <property type="entry name" value="PyrdxlP-dep_Trfase_small"/>
</dbReference>
<dbReference type="CDD" id="cd00616">
    <property type="entry name" value="AHBA_syn"/>
    <property type="match status" value="1"/>
</dbReference>
<comment type="similarity">
    <text evidence="1 2">Belongs to the DegT/DnrJ/EryC1 family.</text>
</comment>
<dbReference type="RefSeq" id="WP_408092699.1">
    <property type="nucleotide sequence ID" value="NZ_JBELPY010000017.1"/>
</dbReference>
<dbReference type="Pfam" id="PF01041">
    <property type="entry name" value="DegT_DnrJ_EryC1"/>
    <property type="match status" value="1"/>
</dbReference>
<dbReference type="PANTHER" id="PTHR30244:SF34">
    <property type="entry name" value="DTDP-4-AMINO-4,6-DIDEOXYGALACTOSE TRANSAMINASE"/>
    <property type="match status" value="1"/>
</dbReference>
<name>A0ABW8Y7A7_9FLAO</name>
<evidence type="ECO:0000313" key="3">
    <source>
        <dbReference type="EMBL" id="MFL9835707.1"/>
    </source>
</evidence>
<reference evidence="3 4" key="1">
    <citation type="submission" date="2024-06" db="EMBL/GenBank/DDBJ databases">
        <authorList>
            <person name="Kaempfer P."/>
            <person name="Viver T."/>
        </authorList>
    </citation>
    <scope>NUCLEOTIDE SEQUENCE [LARGE SCALE GENOMIC DNA]</scope>
    <source>
        <strain evidence="3 4">ST-37</strain>
    </source>
</reference>
<dbReference type="EMBL" id="JBELPY010000017">
    <property type="protein sequence ID" value="MFL9835707.1"/>
    <property type="molecule type" value="Genomic_DNA"/>
</dbReference>
<protein>
    <submittedName>
        <fullName evidence="3">Aminotransferase class I/II-fold pyridoxal phosphate-dependent enzyme</fullName>
    </submittedName>
</protein>
<dbReference type="Gene3D" id="3.40.640.10">
    <property type="entry name" value="Type I PLP-dependent aspartate aminotransferase-like (Major domain)"/>
    <property type="match status" value="1"/>
</dbReference>
<dbReference type="InterPro" id="IPR000653">
    <property type="entry name" value="DegT/StrS_aminotransferase"/>
</dbReference>
<sequence length="377" mass="41991">MQNKIWLSSPHMGGNEQKYVSEAFEANWVAPLGPNVDGFEKDLEFFLNQDVKVAALSAGTAALHLALIECGVEYGDEVICQSMTFSASANPIAYCGATPVFIDSEKDTWNMCPVALEEAILDRISKGKKIKAIIVVHLYGMPAKMDEITAIAKKYEIPVIEDAAEALGSTYKGKACGTFGRFGILSFNGNKIITTSGGGALVCHNQEDKDKAVFLSTQARDNAPHYQHSHIGYNYRMSNIVAGIGRGQMEVLNERVEARRKMHDFYVEIFKKIDGVEVFSEPSEDFYSNHWLSAIVIDEKITGKNREDLRLAFLEDNIESRPLWKPMHLQPVFANAPYYGTDVAEKLFDDGLCLPSGSNLSDSDRERIEKMIMKFFS</sequence>
<organism evidence="3 4">
    <name type="scientific">Chryseobacterium terrae</name>
    <dbReference type="NCBI Taxonomy" id="3163299"/>
    <lineage>
        <taxon>Bacteria</taxon>
        <taxon>Pseudomonadati</taxon>
        <taxon>Bacteroidota</taxon>
        <taxon>Flavobacteriia</taxon>
        <taxon>Flavobacteriales</taxon>
        <taxon>Weeksellaceae</taxon>
        <taxon>Chryseobacterium group</taxon>
        <taxon>Chryseobacterium</taxon>
    </lineage>
</organism>
<dbReference type="PANTHER" id="PTHR30244">
    <property type="entry name" value="TRANSAMINASE"/>
    <property type="match status" value="1"/>
</dbReference>
<comment type="caution">
    <text evidence="3">The sequence shown here is derived from an EMBL/GenBank/DDBJ whole genome shotgun (WGS) entry which is preliminary data.</text>
</comment>
<keyword evidence="3" id="KW-0808">Transferase</keyword>
<dbReference type="PIRSF" id="PIRSF000390">
    <property type="entry name" value="PLP_StrS"/>
    <property type="match status" value="1"/>
</dbReference>
<evidence type="ECO:0000256" key="2">
    <source>
        <dbReference type="RuleBase" id="RU004508"/>
    </source>
</evidence>
<keyword evidence="2" id="KW-0663">Pyridoxal phosphate</keyword>
<dbReference type="InterPro" id="IPR015421">
    <property type="entry name" value="PyrdxlP-dep_Trfase_major"/>
</dbReference>
<keyword evidence="3" id="KW-0032">Aminotransferase</keyword>
<dbReference type="GO" id="GO:0008483">
    <property type="term" value="F:transaminase activity"/>
    <property type="evidence" value="ECO:0007669"/>
    <property type="project" value="UniProtKB-KW"/>
</dbReference>